<evidence type="ECO:0000256" key="1">
    <source>
        <dbReference type="SAM" id="Coils"/>
    </source>
</evidence>
<dbReference type="Pfam" id="PF11172">
    <property type="entry name" value="DUF2959"/>
    <property type="match status" value="1"/>
</dbReference>
<evidence type="ECO:0000313" key="4">
    <source>
        <dbReference type="Proteomes" id="UP000182769"/>
    </source>
</evidence>
<gene>
    <name evidence="3" type="ORF">Ga0061065_101262</name>
</gene>
<feature type="coiled-coil region" evidence="1">
    <location>
        <begin position="93"/>
        <end position="154"/>
    </location>
</feature>
<feature type="chain" id="PRO_5005505492" description="DUF2959 domain-containing protein" evidence="2">
    <location>
        <begin position="24"/>
        <end position="215"/>
    </location>
</feature>
<dbReference type="STRING" id="1137284.GCA_001418205_00263"/>
<keyword evidence="4" id="KW-1185">Reference proteome</keyword>
<keyword evidence="1" id="KW-0175">Coiled coil</keyword>
<dbReference type="AlphaFoldDB" id="A0A0K6IH29"/>
<reference evidence="4" key="1">
    <citation type="submission" date="2015-08" db="EMBL/GenBank/DDBJ databases">
        <authorList>
            <person name="Varghese N."/>
        </authorList>
    </citation>
    <scope>NUCLEOTIDE SEQUENCE [LARGE SCALE GENOMIC DNA]</scope>
    <source>
        <strain evidence="4">JCM 18476</strain>
    </source>
</reference>
<name>A0A0K6IH29_9GAMM</name>
<evidence type="ECO:0000313" key="3">
    <source>
        <dbReference type="EMBL" id="CUB02429.1"/>
    </source>
</evidence>
<evidence type="ECO:0008006" key="5">
    <source>
        <dbReference type="Google" id="ProtNLM"/>
    </source>
</evidence>
<organism evidence="3 4">
    <name type="scientific">Marinomonas fungiae</name>
    <dbReference type="NCBI Taxonomy" id="1137284"/>
    <lineage>
        <taxon>Bacteria</taxon>
        <taxon>Pseudomonadati</taxon>
        <taxon>Pseudomonadota</taxon>
        <taxon>Gammaproteobacteria</taxon>
        <taxon>Oceanospirillales</taxon>
        <taxon>Oceanospirillaceae</taxon>
        <taxon>Marinomonas</taxon>
    </lineage>
</organism>
<dbReference type="PROSITE" id="PS51257">
    <property type="entry name" value="PROKAR_LIPOPROTEIN"/>
    <property type="match status" value="1"/>
</dbReference>
<accession>A0A0K6IH29</accession>
<sequence>MKSLAIKAAGALLLMSLAGCQTAYYGAMEKIGLDKRDILVDRVENVRDSQKDSQEEFQDAYQRLVMLTDFEGGDLEDVYDDLNDDYESSKSAAERVSKRIDDVEQVAEDLFDEWEEELDQYSNAKMRRVSEAKLNDTKRQFNQMLRSMHQAEAKMAPVLATLNDNVLYLKHNLNAAAVSAIKGEFANLKTDISGLIKDMSKAIDESNAFIATLKK</sequence>
<dbReference type="EMBL" id="CYHG01000001">
    <property type="protein sequence ID" value="CUB02429.1"/>
    <property type="molecule type" value="Genomic_DNA"/>
</dbReference>
<evidence type="ECO:0000256" key="2">
    <source>
        <dbReference type="SAM" id="SignalP"/>
    </source>
</evidence>
<feature type="signal peptide" evidence="2">
    <location>
        <begin position="1"/>
        <end position="23"/>
    </location>
</feature>
<dbReference type="InterPro" id="IPR021342">
    <property type="entry name" value="DUF2959"/>
</dbReference>
<proteinExistence type="predicted"/>
<dbReference type="Proteomes" id="UP000182769">
    <property type="component" value="Unassembled WGS sequence"/>
</dbReference>
<dbReference type="RefSeq" id="WP_055461397.1">
    <property type="nucleotide sequence ID" value="NZ_CYHG01000001.1"/>
</dbReference>
<keyword evidence="2" id="KW-0732">Signal</keyword>
<protein>
    <recommendedName>
        <fullName evidence="5">DUF2959 domain-containing protein</fullName>
    </recommendedName>
</protein>
<dbReference type="OrthoDB" id="9780401at2"/>